<gene>
    <name evidence="8" type="ORF">Tco_0908463</name>
</gene>
<keyword evidence="3 7" id="KW-0812">Transmembrane</keyword>
<dbReference type="PANTHER" id="PTHR11119">
    <property type="entry name" value="XANTHINE-URACIL / VITAMIN C PERMEASE FAMILY MEMBER"/>
    <property type="match status" value="1"/>
</dbReference>
<accession>A0ABQ5CPC0</accession>
<comment type="similarity">
    <text evidence="2">Belongs to the nucleobase:cation symporter-2 (NCS2) (TC 2.A.40) family.</text>
</comment>
<proteinExistence type="inferred from homology"/>
<comment type="subcellular location">
    <subcellularLocation>
        <location evidence="1">Membrane</location>
        <topology evidence="1">Multi-pass membrane protein</topology>
    </subcellularLocation>
</comment>
<reference evidence="8" key="1">
    <citation type="journal article" date="2022" name="Int. J. Mol. Sci.">
        <title>Draft Genome of Tanacetum Coccineum: Genomic Comparison of Closely Related Tanacetum-Family Plants.</title>
        <authorList>
            <person name="Yamashiro T."/>
            <person name="Shiraishi A."/>
            <person name="Nakayama K."/>
            <person name="Satake H."/>
        </authorList>
    </citation>
    <scope>NUCLEOTIDE SEQUENCE</scope>
</reference>
<keyword evidence="9" id="KW-1185">Reference proteome</keyword>
<sequence>MANVGQGEPKQPTPKQAAAPKQAPPKQELQPHPTMDQLSGVQYCVNSPPPWKEAVLLGFQHYILTLGNTVFISTMTVSQIGGDNAEKARVIQTLLFLTGFNTLMQTMFGTRLPLVVSGAHAYLIPVYSIIHAKRYNTYQEPHERFAQTMRGIQGALVIALAFQMILGFLGLCRIIVK</sequence>
<reference evidence="8" key="2">
    <citation type="submission" date="2022-01" db="EMBL/GenBank/DDBJ databases">
        <authorList>
            <person name="Yamashiro T."/>
            <person name="Shiraishi A."/>
            <person name="Satake H."/>
            <person name="Nakayama K."/>
        </authorList>
    </citation>
    <scope>NUCLEOTIDE SEQUENCE</scope>
</reference>
<comment type="caution">
    <text evidence="8">The sequence shown here is derived from an EMBL/GenBank/DDBJ whole genome shotgun (WGS) entry which is preliminary data.</text>
</comment>
<feature type="compositionally biased region" description="Low complexity" evidence="6">
    <location>
        <begin position="9"/>
        <end position="27"/>
    </location>
</feature>
<dbReference type="Proteomes" id="UP001151760">
    <property type="component" value="Unassembled WGS sequence"/>
</dbReference>
<feature type="transmembrane region" description="Helical" evidence="7">
    <location>
        <begin position="152"/>
        <end position="176"/>
    </location>
</feature>
<keyword evidence="4 7" id="KW-1133">Transmembrane helix</keyword>
<feature type="region of interest" description="Disordered" evidence="6">
    <location>
        <begin position="1"/>
        <end position="33"/>
    </location>
</feature>
<evidence type="ECO:0000313" key="9">
    <source>
        <dbReference type="Proteomes" id="UP001151760"/>
    </source>
</evidence>
<name>A0ABQ5CPC0_9ASTR</name>
<evidence type="ECO:0000256" key="5">
    <source>
        <dbReference type="ARBA" id="ARBA00023136"/>
    </source>
</evidence>
<dbReference type="InterPro" id="IPR006043">
    <property type="entry name" value="NCS2"/>
</dbReference>
<evidence type="ECO:0000256" key="7">
    <source>
        <dbReference type="SAM" id="Phobius"/>
    </source>
</evidence>
<evidence type="ECO:0000256" key="4">
    <source>
        <dbReference type="ARBA" id="ARBA00022989"/>
    </source>
</evidence>
<protein>
    <submittedName>
        <fullName evidence="8">Nucleobase-ascorbate transporter 10</fullName>
    </submittedName>
</protein>
<evidence type="ECO:0000313" key="8">
    <source>
        <dbReference type="EMBL" id="GJT28188.1"/>
    </source>
</evidence>
<dbReference type="EMBL" id="BQNB010014439">
    <property type="protein sequence ID" value="GJT28188.1"/>
    <property type="molecule type" value="Genomic_DNA"/>
</dbReference>
<keyword evidence="5 7" id="KW-0472">Membrane</keyword>
<evidence type="ECO:0000256" key="2">
    <source>
        <dbReference type="ARBA" id="ARBA00008821"/>
    </source>
</evidence>
<evidence type="ECO:0000256" key="3">
    <source>
        <dbReference type="ARBA" id="ARBA00022692"/>
    </source>
</evidence>
<dbReference type="Pfam" id="PF00860">
    <property type="entry name" value="Xan_ur_permease"/>
    <property type="match status" value="1"/>
</dbReference>
<feature type="transmembrane region" description="Helical" evidence="7">
    <location>
        <begin position="112"/>
        <end position="132"/>
    </location>
</feature>
<evidence type="ECO:0000256" key="1">
    <source>
        <dbReference type="ARBA" id="ARBA00004141"/>
    </source>
</evidence>
<organism evidence="8 9">
    <name type="scientific">Tanacetum coccineum</name>
    <dbReference type="NCBI Taxonomy" id="301880"/>
    <lineage>
        <taxon>Eukaryota</taxon>
        <taxon>Viridiplantae</taxon>
        <taxon>Streptophyta</taxon>
        <taxon>Embryophyta</taxon>
        <taxon>Tracheophyta</taxon>
        <taxon>Spermatophyta</taxon>
        <taxon>Magnoliopsida</taxon>
        <taxon>eudicotyledons</taxon>
        <taxon>Gunneridae</taxon>
        <taxon>Pentapetalae</taxon>
        <taxon>asterids</taxon>
        <taxon>campanulids</taxon>
        <taxon>Asterales</taxon>
        <taxon>Asteraceae</taxon>
        <taxon>Asteroideae</taxon>
        <taxon>Anthemideae</taxon>
        <taxon>Anthemidinae</taxon>
        <taxon>Tanacetum</taxon>
    </lineage>
</organism>
<evidence type="ECO:0000256" key="6">
    <source>
        <dbReference type="SAM" id="MobiDB-lite"/>
    </source>
</evidence>